<dbReference type="Pfam" id="PF00891">
    <property type="entry name" value="Methyltransf_2"/>
    <property type="match status" value="1"/>
</dbReference>
<feature type="domain" description="O-methyltransferase dimerisation" evidence="5">
    <location>
        <begin position="85"/>
        <end position="163"/>
    </location>
</feature>
<protein>
    <recommendedName>
        <fullName evidence="8">O-methyltransferase domain-containing protein</fullName>
    </recommendedName>
</protein>
<keyword evidence="2" id="KW-0808">Transferase</keyword>
<evidence type="ECO:0000259" key="4">
    <source>
        <dbReference type="Pfam" id="PF00891"/>
    </source>
</evidence>
<feature type="domain" description="O-methyltransferase C-terminal" evidence="4">
    <location>
        <begin position="225"/>
        <end position="391"/>
    </location>
</feature>
<evidence type="ECO:0000256" key="3">
    <source>
        <dbReference type="ARBA" id="ARBA00022691"/>
    </source>
</evidence>
<evidence type="ECO:0000256" key="1">
    <source>
        <dbReference type="ARBA" id="ARBA00022603"/>
    </source>
</evidence>
<name>A0ABR3AEG6_9AGAR</name>
<dbReference type="InterPro" id="IPR036388">
    <property type="entry name" value="WH-like_DNA-bd_sf"/>
</dbReference>
<evidence type="ECO:0000259" key="5">
    <source>
        <dbReference type="Pfam" id="PF08100"/>
    </source>
</evidence>
<reference evidence="6 7" key="1">
    <citation type="submission" date="2024-05" db="EMBL/GenBank/DDBJ databases">
        <title>A draft genome resource for the thread blight pathogen Marasmius tenuissimus strain MS-2.</title>
        <authorList>
            <person name="Yulfo-Soto G.E."/>
            <person name="Baruah I.K."/>
            <person name="Amoako-Attah I."/>
            <person name="Bukari Y."/>
            <person name="Meinhardt L.W."/>
            <person name="Bailey B.A."/>
            <person name="Cohen S.P."/>
        </authorList>
    </citation>
    <scope>NUCLEOTIDE SEQUENCE [LARGE SCALE GENOMIC DNA]</scope>
    <source>
        <strain evidence="6 7">MS-2</strain>
    </source>
</reference>
<gene>
    <name evidence="6" type="ORF">AAF712_000028</name>
</gene>
<dbReference type="InterPro" id="IPR001077">
    <property type="entry name" value="COMT_C"/>
</dbReference>
<organism evidence="6 7">
    <name type="scientific">Marasmius tenuissimus</name>
    <dbReference type="NCBI Taxonomy" id="585030"/>
    <lineage>
        <taxon>Eukaryota</taxon>
        <taxon>Fungi</taxon>
        <taxon>Dikarya</taxon>
        <taxon>Basidiomycota</taxon>
        <taxon>Agaricomycotina</taxon>
        <taxon>Agaricomycetes</taxon>
        <taxon>Agaricomycetidae</taxon>
        <taxon>Agaricales</taxon>
        <taxon>Marasmiineae</taxon>
        <taxon>Marasmiaceae</taxon>
        <taxon>Marasmius</taxon>
    </lineage>
</organism>
<accession>A0ABR3AEG6</accession>
<dbReference type="PANTHER" id="PTHR43712">
    <property type="entry name" value="PUTATIVE (AFU_ORTHOLOGUE AFUA_4G14580)-RELATED"/>
    <property type="match status" value="1"/>
</dbReference>
<keyword evidence="3" id="KW-0949">S-adenosyl-L-methionine</keyword>
<dbReference type="Proteomes" id="UP001437256">
    <property type="component" value="Unassembled WGS sequence"/>
</dbReference>
<dbReference type="PROSITE" id="PS51683">
    <property type="entry name" value="SAM_OMT_II"/>
    <property type="match status" value="1"/>
</dbReference>
<dbReference type="PANTHER" id="PTHR43712:SF2">
    <property type="entry name" value="O-METHYLTRANSFERASE CICE"/>
    <property type="match status" value="1"/>
</dbReference>
<dbReference type="InterPro" id="IPR029063">
    <property type="entry name" value="SAM-dependent_MTases_sf"/>
</dbReference>
<dbReference type="Gene3D" id="3.40.50.150">
    <property type="entry name" value="Vaccinia Virus protein VP39"/>
    <property type="match status" value="1"/>
</dbReference>
<dbReference type="SUPFAM" id="SSF53335">
    <property type="entry name" value="S-adenosyl-L-methionine-dependent methyltransferases"/>
    <property type="match status" value="1"/>
</dbReference>
<evidence type="ECO:0000313" key="6">
    <source>
        <dbReference type="EMBL" id="KAL0072266.1"/>
    </source>
</evidence>
<evidence type="ECO:0000313" key="7">
    <source>
        <dbReference type="Proteomes" id="UP001437256"/>
    </source>
</evidence>
<comment type="caution">
    <text evidence="6">The sequence shown here is derived from an EMBL/GenBank/DDBJ whole genome shotgun (WGS) entry which is preliminary data.</text>
</comment>
<keyword evidence="7" id="KW-1185">Reference proteome</keyword>
<dbReference type="InterPro" id="IPR016461">
    <property type="entry name" value="COMT-like"/>
</dbReference>
<evidence type="ECO:0008006" key="8">
    <source>
        <dbReference type="Google" id="ProtNLM"/>
    </source>
</evidence>
<dbReference type="EMBL" id="JBBXMP010000001">
    <property type="protein sequence ID" value="KAL0072266.1"/>
    <property type="molecule type" value="Genomic_DNA"/>
</dbReference>
<proteinExistence type="predicted"/>
<dbReference type="SUPFAM" id="SSF46785">
    <property type="entry name" value="Winged helix' DNA-binding domain"/>
    <property type="match status" value="1"/>
</dbReference>
<dbReference type="Pfam" id="PF08100">
    <property type="entry name" value="Dimerisation"/>
    <property type="match status" value="1"/>
</dbReference>
<sequence>MTSPSGMFSDLRQLSDLISASVDAIDARYAKDGLSYPSLDDPFNPATPAEALAKSPELVKHVLTAVSACGQLTATINSPMSALADLAYGYQLPAALRTVVTINVVEVLRDHPEGLHVKEIAAKTRSGIDPAKLARLLRTLATSHVFSETAPDTFKNNRLSSLLDTRKSVEQILSDPDNKHTGTSGFAAMMELSEEMLKGAGYLTETLLDPKTRGSDAQEHTSIARAFGFNKSVWEWYEEPGNEYRLKRFAFMASAFARSHTGAILKGFQWKTLSPGAVVVDVGGGQGHNMFTIRKEYPQFKFIVQDRAAVMGEAQKFWDENAPGALEAKEVILQAQDFFEPQTLSEVPDAFLLSMILHDYGRGPAVKILKHLRDAAAKHTKLIIVDQVLPYACPSDALGSITQGIPGAEKVQPQVPSPLLPNLGKANTLTYSADLMMLIGLNGEARTPTGYVDILESSGWKIEDMFPIMGTLHTQIVATPI</sequence>
<dbReference type="Gene3D" id="1.10.10.10">
    <property type="entry name" value="Winged helix-like DNA-binding domain superfamily/Winged helix DNA-binding domain"/>
    <property type="match status" value="1"/>
</dbReference>
<evidence type="ECO:0000256" key="2">
    <source>
        <dbReference type="ARBA" id="ARBA00022679"/>
    </source>
</evidence>
<dbReference type="InterPro" id="IPR012967">
    <property type="entry name" value="COMT_dimerisation"/>
</dbReference>
<keyword evidence="1" id="KW-0489">Methyltransferase</keyword>
<dbReference type="InterPro" id="IPR036390">
    <property type="entry name" value="WH_DNA-bd_sf"/>
</dbReference>